<protein>
    <submittedName>
        <fullName evidence="2">Uncharacterized protein</fullName>
    </submittedName>
</protein>
<name>A0A915IQ32_ROMCU</name>
<evidence type="ECO:0000313" key="2">
    <source>
        <dbReference type="WBParaSite" id="nRc.2.0.1.t15529-RA"/>
    </source>
</evidence>
<dbReference type="WBParaSite" id="nRc.2.0.1.t15529-RA">
    <property type="protein sequence ID" value="nRc.2.0.1.t15529-RA"/>
    <property type="gene ID" value="nRc.2.0.1.g15529"/>
</dbReference>
<evidence type="ECO:0000313" key="1">
    <source>
        <dbReference type="Proteomes" id="UP000887565"/>
    </source>
</evidence>
<reference evidence="2" key="1">
    <citation type="submission" date="2022-11" db="UniProtKB">
        <authorList>
            <consortium name="WormBaseParasite"/>
        </authorList>
    </citation>
    <scope>IDENTIFICATION</scope>
</reference>
<organism evidence="1 2">
    <name type="scientific">Romanomermis culicivorax</name>
    <name type="common">Nematode worm</name>
    <dbReference type="NCBI Taxonomy" id="13658"/>
    <lineage>
        <taxon>Eukaryota</taxon>
        <taxon>Metazoa</taxon>
        <taxon>Ecdysozoa</taxon>
        <taxon>Nematoda</taxon>
        <taxon>Enoplea</taxon>
        <taxon>Dorylaimia</taxon>
        <taxon>Mermithida</taxon>
        <taxon>Mermithoidea</taxon>
        <taxon>Mermithidae</taxon>
        <taxon>Romanomermis</taxon>
    </lineage>
</organism>
<accession>A0A915IQ32</accession>
<proteinExistence type="predicted"/>
<sequence length="66" mass="7192">MIKVATWGTNMIEVLQLVIDGATRQSTFSNPLIGHHQPLQSSQCKVCLPQVMDTSAISPEVSETHS</sequence>
<dbReference type="Proteomes" id="UP000887565">
    <property type="component" value="Unplaced"/>
</dbReference>
<dbReference type="AlphaFoldDB" id="A0A915IQ32"/>
<keyword evidence="1" id="KW-1185">Reference proteome</keyword>